<sequence length="242" mass="29031">MRNIIISDIHGSFYTMKKLLDEVNFNPEFDKLICLGDMCDRGKNTKLVWEYFYNLQKNYSHHIVLLGNHEDMFNLAIKEARYTEQEEVRQDHYFRNSGLTTLQSFYPETTKENRRKYFKLFAQDFKALRTWLKNLPTRYEGKDYYFVHAGVDFSKGFWNQIHRDLVWMREPYLSSTEKYNKKIFHGHTPVLKEPYYDIRDNRINIDGGCVYGGKLNIVVINDEGEINIKQSKILEEDIYEDK</sequence>
<evidence type="ECO:0000313" key="2">
    <source>
        <dbReference type="EMBL" id="PMC52722.1"/>
    </source>
</evidence>
<dbReference type="PANTHER" id="PTHR42850">
    <property type="entry name" value="METALLOPHOSPHOESTERASE"/>
    <property type="match status" value="1"/>
</dbReference>
<dbReference type="GO" id="GO:0005737">
    <property type="term" value="C:cytoplasm"/>
    <property type="evidence" value="ECO:0007669"/>
    <property type="project" value="TreeGrafter"/>
</dbReference>
<protein>
    <submittedName>
        <fullName evidence="2">Serine/threonine protein phosphatase</fullName>
    </submittedName>
</protein>
<dbReference type="InterPro" id="IPR029052">
    <property type="entry name" value="Metallo-depent_PP-like"/>
</dbReference>
<dbReference type="GO" id="GO:0016791">
    <property type="term" value="F:phosphatase activity"/>
    <property type="evidence" value="ECO:0007669"/>
    <property type="project" value="TreeGrafter"/>
</dbReference>
<dbReference type="Proteomes" id="UP000235670">
    <property type="component" value="Unassembled WGS sequence"/>
</dbReference>
<dbReference type="InterPro" id="IPR050126">
    <property type="entry name" value="Ap4A_hydrolase"/>
</dbReference>
<dbReference type="STRING" id="84135.GCA_001052115_01483"/>
<accession>A0A2N6SFJ9</accession>
<dbReference type="SUPFAM" id="SSF56300">
    <property type="entry name" value="Metallo-dependent phosphatases"/>
    <property type="match status" value="1"/>
</dbReference>
<dbReference type="Pfam" id="PF00149">
    <property type="entry name" value="Metallophos"/>
    <property type="match status" value="1"/>
</dbReference>
<dbReference type="RefSeq" id="WP_102189471.1">
    <property type="nucleotide sequence ID" value="NZ_PNGT01000002.1"/>
</dbReference>
<dbReference type="EMBL" id="PNGT01000002">
    <property type="protein sequence ID" value="PMC52722.1"/>
    <property type="molecule type" value="Genomic_DNA"/>
</dbReference>
<comment type="caution">
    <text evidence="2">The sequence shown here is derived from an EMBL/GenBank/DDBJ whole genome shotgun (WGS) entry which is preliminary data.</text>
</comment>
<dbReference type="OrthoDB" id="9807890at2"/>
<dbReference type="GO" id="GO:0008803">
    <property type="term" value="F:bis(5'-nucleosyl)-tetraphosphatase (symmetrical) activity"/>
    <property type="evidence" value="ECO:0007669"/>
    <property type="project" value="TreeGrafter"/>
</dbReference>
<dbReference type="PANTHER" id="PTHR42850:SF4">
    <property type="entry name" value="ZINC-DEPENDENT ENDOPOLYPHOSPHATASE"/>
    <property type="match status" value="1"/>
</dbReference>
<feature type="domain" description="Calcineurin-like phosphoesterase" evidence="1">
    <location>
        <begin position="1"/>
        <end position="193"/>
    </location>
</feature>
<evidence type="ECO:0000259" key="1">
    <source>
        <dbReference type="Pfam" id="PF00149"/>
    </source>
</evidence>
<gene>
    <name evidence="2" type="ORF">CJ218_02200</name>
</gene>
<evidence type="ECO:0000313" key="3">
    <source>
        <dbReference type="Proteomes" id="UP000235670"/>
    </source>
</evidence>
<name>A0A2N6SFJ9_9BACL</name>
<reference evidence="2 3" key="1">
    <citation type="submission" date="2017-09" db="EMBL/GenBank/DDBJ databases">
        <title>Bacterial strain isolated from the female urinary microbiota.</title>
        <authorList>
            <person name="Thomas-White K."/>
            <person name="Kumar N."/>
            <person name="Forster S."/>
            <person name="Putonti C."/>
            <person name="Lawley T."/>
            <person name="Wolfe A.J."/>
        </authorList>
    </citation>
    <scope>NUCLEOTIDE SEQUENCE [LARGE SCALE GENOMIC DNA]</scope>
    <source>
        <strain evidence="2 3">UMB0186</strain>
    </source>
</reference>
<dbReference type="Gene3D" id="3.60.21.10">
    <property type="match status" value="1"/>
</dbReference>
<dbReference type="InterPro" id="IPR004843">
    <property type="entry name" value="Calcineurin-like_PHP"/>
</dbReference>
<dbReference type="AlphaFoldDB" id="A0A2N6SFJ9"/>
<dbReference type="GO" id="GO:0110154">
    <property type="term" value="P:RNA decapping"/>
    <property type="evidence" value="ECO:0007669"/>
    <property type="project" value="TreeGrafter"/>
</dbReference>
<dbReference type="CDD" id="cd00144">
    <property type="entry name" value="MPP_PPP_family"/>
    <property type="match status" value="1"/>
</dbReference>
<proteinExistence type="predicted"/>
<organism evidence="2 3">
    <name type="scientific">Gemella sanguinis</name>
    <dbReference type="NCBI Taxonomy" id="84135"/>
    <lineage>
        <taxon>Bacteria</taxon>
        <taxon>Bacillati</taxon>
        <taxon>Bacillota</taxon>
        <taxon>Bacilli</taxon>
        <taxon>Bacillales</taxon>
        <taxon>Gemellaceae</taxon>
        <taxon>Gemella</taxon>
    </lineage>
</organism>